<feature type="compositionally biased region" description="Polar residues" evidence="1">
    <location>
        <begin position="647"/>
        <end position="660"/>
    </location>
</feature>
<feature type="compositionally biased region" description="Polar residues" evidence="1">
    <location>
        <begin position="785"/>
        <end position="802"/>
    </location>
</feature>
<accession>A0A7J7V6T8</accession>
<feature type="compositionally biased region" description="Basic and acidic residues" evidence="1">
    <location>
        <begin position="867"/>
        <end position="888"/>
    </location>
</feature>
<feature type="compositionally biased region" description="Basic and acidic residues" evidence="1">
    <location>
        <begin position="566"/>
        <end position="599"/>
    </location>
</feature>
<feature type="region of interest" description="Disordered" evidence="1">
    <location>
        <begin position="640"/>
        <end position="840"/>
    </location>
</feature>
<organism evidence="3 4">
    <name type="scientific">Rhinolophus ferrumequinum</name>
    <name type="common">Greater horseshoe bat</name>
    <dbReference type="NCBI Taxonomy" id="59479"/>
    <lineage>
        <taxon>Eukaryota</taxon>
        <taxon>Metazoa</taxon>
        <taxon>Chordata</taxon>
        <taxon>Craniata</taxon>
        <taxon>Vertebrata</taxon>
        <taxon>Euteleostomi</taxon>
        <taxon>Mammalia</taxon>
        <taxon>Eutheria</taxon>
        <taxon>Laurasiatheria</taxon>
        <taxon>Chiroptera</taxon>
        <taxon>Yinpterochiroptera</taxon>
        <taxon>Rhinolophoidea</taxon>
        <taxon>Rhinolophidae</taxon>
        <taxon>Rhinolophinae</taxon>
        <taxon>Rhinolophus</taxon>
    </lineage>
</organism>
<feature type="region of interest" description="Disordered" evidence="1">
    <location>
        <begin position="853"/>
        <end position="888"/>
    </location>
</feature>
<dbReference type="Proteomes" id="UP000585614">
    <property type="component" value="Unassembled WGS sequence"/>
</dbReference>
<feature type="compositionally biased region" description="Basic and acidic residues" evidence="1">
    <location>
        <begin position="671"/>
        <end position="700"/>
    </location>
</feature>
<feature type="domain" description="DUF4629" evidence="2">
    <location>
        <begin position="492"/>
        <end position="642"/>
    </location>
</feature>
<comment type="caution">
    <text evidence="3">The sequence shown here is derived from an EMBL/GenBank/DDBJ whole genome shotgun (WGS) entry which is preliminary data.</text>
</comment>
<evidence type="ECO:0000313" key="3">
    <source>
        <dbReference type="EMBL" id="KAF6320895.1"/>
    </source>
</evidence>
<dbReference type="PANTHER" id="PTHR31466:SF1">
    <property type="entry name" value="RIKEN CDNA 4930433I11 GENE"/>
    <property type="match status" value="1"/>
</dbReference>
<evidence type="ECO:0000259" key="2">
    <source>
        <dbReference type="Pfam" id="PF15442"/>
    </source>
</evidence>
<reference evidence="3 4" key="1">
    <citation type="journal article" date="2020" name="Nature">
        <title>Six reference-quality genomes reveal evolution of bat adaptations.</title>
        <authorList>
            <person name="Jebb D."/>
            <person name="Huang Z."/>
            <person name="Pippel M."/>
            <person name="Hughes G.M."/>
            <person name="Lavrichenko K."/>
            <person name="Devanna P."/>
            <person name="Winkler S."/>
            <person name="Jermiin L.S."/>
            <person name="Skirmuntt E.C."/>
            <person name="Katzourakis A."/>
            <person name="Burkitt-Gray L."/>
            <person name="Ray D.A."/>
            <person name="Sullivan K.A.M."/>
            <person name="Roscito J.G."/>
            <person name="Kirilenko B.M."/>
            <person name="Davalos L.M."/>
            <person name="Corthals A.P."/>
            <person name="Power M.L."/>
            <person name="Jones G."/>
            <person name="Ransome R.D."/>
            <person name="Dechmann D.K.N."/>
            <person name="Locatelli A.G."/>
            <person name="Puechmaille S.J."/>
            <person name="Fedrigo O."/>
            <person name="Jarvis E.D."/>
            <person name="Hiller M."/>
            <person name="Vernes S.C."/>
            <person name="Myers E.W."/>
            <person name="Teeling E.C."/>
        </authorList>
    </citation>
    <scope>NUCLEOTIDE SEQUENCE [LARGE SCALE GENOMIC DNA]</scope>
    <source>
        <strain evidence="3">MRhiFer1</strain>
        <tissue evidence="3">Lung</tissue>
    </source>
</reference>
<dbReference type="InterPro" id="IPR027898">
    <property type="entry name" value="DUF4629"/>
</dbReference>
<gene>
    <name evidence="3" type="ORF">mRhiFer1_001859</name>
</gene>
<proteinExistence type="predicted"/>
<sequence length="918" mass="99481">MRSLASATQTTSSVVSSSTVSALDVSSPLTMSENFQNPPLLGTPNSVQLSLPVVSNAASLTGSACNFSSLSAPAISSAWLLPTASGTSFQPLMGSAYLYQHSSTTMLSGVTGQSQLSTSAASYPGVFEWDMTRGTEKQSSSLSDCTVTVIDQNTAGPSMSMAPQYDKTSDGYNVVPLYPSFSASLVQRTPSQILNPGHSLSLPYQEGSQVYYYNQSTLGHLLSGELGPCLQSYGSVSYTGSGVSASQPEMVMVLKEVQPTNVLPPASTSGIYYPVSAQPIAETGFQVMETSLGLQPSSQTFRLPQTSTPKSYKNRNIQILESNPPPEFGEISMIAPVQSSNNLLALPSAPSQEQKENNTFDIKIKLSKSLDAYQIPIENQDPPLLPLEIPDIHQLLACIDPLGQGEQPGFENTDLGKNSLSLQDQGTLEKNGIESSGGLADISMVEDFHLPQLFNSLSDLDQSKGPEVIKAKETTTIKVNQVLEKPNVIKTPSDQVRKHKRKASEPVSSAPKAKIQSKNPGCPLEEEVVICNTTTSDRAPVNTAKHSSNSKPKKVASSRIGKTKSHGQEKSRKTRENNSKKTEESKQSGNRVKAEEKPIIPKMKRKKNQPELSQETFIKPRSCLGMHMLESVQVFHALGKKSDKKTGLSSSRALGNSSNPKGPRPSPALKRWLDTSHEEKGPEKTQVKPQKPEGSADKECSSPSQYELPPPGKVKLVPLPFPTLDKPQARPVHRRPQSVAPHRRAVTCPAQPGSANSAQPIAVNSVRPAPVSLTGPARPPRPILTNPTQPGLANPTRPSGPQSAAPRPAPYKTSSCTSAQREPIPTAVTKVRSPPKPRNQYLLEDFSFQPIPWRKPNVPEPVMSKPITKEQRPEREAMKKKAQQERENAAKYTSLGKLQFFIEREKDMEIARYYGYAI</sequence>
<dbReference type="InterPro" id="IPR040292">
    <property type="entry name" value="C2orf78-like"/>
</dbReference>
<feature type="region of interest" description="Disordered" evidence="1">
    <location>
        <begin position="538"/>
        <end position="614"/>
    </location>
</feature>
<feature type="region of interest" description="Disordered" evidence="1">
    <location>
        <begin position="488"/>
        <end position="521"/>
    </location>
</feature>
<dbReference type="EMBL" id="JACAGC010000014">
    <property type="protein sequence ID" value="KAF6320895.1"/>
    <property type="molecule type" value="Genomic_DNA"/>
</dbReference>
<protein>
    <recommendedName>
        <fullName evidence="2">DUF4629 domain-containing protein</fullName>
    </recommendedName>
</protein>
<evidence type="ECO:0000313" key="4">
    <source>
        <dbReference type="Proteomes" id="UP000585614"/>
    </source>
</evidence>
<feature type="compositionally biased region" description="Basic residues" evidence="1">
    <location>
        <begin position="731"/>
        <end position="745"/>
    </location>
</feature>
<evidence type="ECO:0000256" key="1">
    <source>
        <dbReference type="SAM" id="MobiDB-lite"/>
    </source>
</evidence>
<dbReference type="Pfam" id="PF15442">
    <property type="entry name" value="DUF4629"/>
    <property type="match status" value="1"/>
</dbReference>
<feature type="compositionally biased region" description="Basic residues" evidence="1">
    <location>
        <begin position="551"/>
        <end position="565"/>
    </location>
</feature>
<dbReference type="PANTHER" id="PTHR31466">
    <property type="entry name" value="GENE 5591-RELATED"/>
    <property type="match status" value="1"/>
</dbReference>
<dbReference type="AlphaFoldDB" id="A0A7J7V6T8"/>
<dbReference type="OrthoDB" id="9808992at2759"/>
<name>A0A7J7V6T8_RHIFE</name>